<evidence type="ECO:0000313" key="1">
    <source>
        <dbReference type="EMBL" id="HJB40626.1"/>
    </source>
</evidence>
<comment type="caution">
    <text evidence="1">The sequence shown here is derived from an EMBL/GenBank/DDBJ whole genome shotgun (WGS) entry which is preliminary data.</text>
</comment>
<sequence>MNRYEMHLIKGAEIRTEEFLKKQEKNASALQYGGIRGEVWDVKPTIYAMATAVAVYLNEKSRFYQSKELLSALELAVQFVKRTQRPNGYFDYVTCNFFSAPDTSFCFKRLIAAYRLMVKYDPQRETTGFLQKEYLSMMHHALEGIRDGGFHTPNHRWAICAALMQGANLFAEEQEFAHSLKCRAQQYLAEGIDGDEYGDYAERSTGNYNAVVNNAMLALYQETGDEEFLNFAIRNLGMMLTYFDEDDTIFNQNSTRQDKGRLDRPDKYFYQYLYVCSLKDYPEFAAAAHRIIQKNIERGDLAPDCLHIIMRHDAMQNFVFTKAGFPEAYRKYYPYAGVMRVKNRDYLYTCLRDKSNFLFWKSGSIALSLRIGIAYCDTRSFLAKEFVQTENGCIMKGHAEGWYYEPFENPPETSDWWSMDHTKRSKVITSELDVTVQVTELEDGLRVSVDTEGLDRLPLRLEAAVPSHTMLNHAAFVQEAQPGQTIILRDGMLEVESGTDIVEIGPGFGEHSFQGHYSGEEKNTVGTTICCNAYTPVHREFFIRKVR</sequence>
<gene>
    <name evidence="1" type="ORF">H9943_09555</name>
</gene>
<reference evidence="1" key="1">
    <citation type="journal article" date="2021" name="PeerJ">
        <title>Extensive microbial diversity within the chicken gut microbiome revealed by metagenomics and culture.</title>
        <authorList>
            <person name="Gilroy R."/>
            <person name="Ravi A."/>
            <person name="Getino M."/>
            <person name="Pursley I."/>
            <person name="Horton D.L."/>
            <person name="Alikhan N.F."/>
            <person name="Baker D."/>
            <person name="Gharbi K."/>
            <person name="Hall N."/>
            <person name="Watson M."/>
            <person name="Adriaenssens E.M."/>
            <person name="Foster-Nyarko E."/>
            <person name="Jarju S."/>
            <person name="Secka A."/>
            <person name="Antonio M."/>
            <person name="Oren A."/>
            <person name="Chaudhuri R.R."/>
            <person name="La Ragione R."/>
            <person name="Hildebrand F."/>
            <person name="Pallen M.J."/>
        </authorList>
    </citation>
    <scope>NUCLEOTIDE SEQUENCE</scope>
    <source>
        <strain evidence="1">ChiBcec8-14828</strain>
    </source>
</reference>
<dbReference type="InterPro" id="IPR008928">
    <property type="entry name" value="6-hairpin_glycosidase_sf"/>
</dbReference>
<reference evidence="1" key="2">
    <citation type="submission" date="2021-04" db="EMBL/GenBank/DDBJ databases">
        <authorList>
            <person name="Gilroy R."/>
        </authorList>
    </citation>
    <scope>NUCLEOTIDE SEQUENCE</scope>
    <source>
        <strain evidence="1">ChiBcec8-14828</strain>
    </source>
</reference>
<organism evidence="1 2">
    <name type="scientific">Candidatus Ruthenibacterium avium</name>
    <dbReference type="NCBI Taxonomy" id="2838751"/>
    <lineage>
        <taxon>Bacteria</taxon>
        <taxon>Bacillati</taxon>
        <taxon>Bacillota</taxon>
        <taxon>Clostridia</taxon>
        <taxon>Eubacteriales</taxon>
        <taxon>Oscillospiraceae</taxon>
        <taxon>Ruthenibacterium</taxon>
    </lineage>
</organism>
<proteinExistence type="predicted"/>
<dbReference type="EMBL" id="DWYA01000086">
    <property type="protein sequence ID" value="HJB40626.1"/>
    <property type="molecule type" value="Genomic_DNA"/>
</dbReference>
<dbReference type="AlphaFoldDB" id="A0A9D2S280"/>
<dbReference type="SUPFAM" id="SSF48208">
    <property type="entry name" value="Six-hairpin glycosidases"/>
    <property type="match status" value="1"/>
</dbReference>
<accession>A0A9D2S280</accession>
<dbReference type="Proteomes" id="UP000824209">
    <property type="component" value="Unassembled WGS sequence"/>
</dbReference>
<evidence type="ECO:0000313" key="2">
    <source>
        <dbReference type="Proteomes" id="UP000824209"/>
    </source>
</evidence>
<name>A0A9D2S280_9FIRM</name>
<dbReference type="GO" id="GO:0005975">
    <property type="term" value="P:carbohydrate metabolic process"/>
    <property type="evidence" value="ECO:0007669"/>
    <property type="project" value="InterPro"/>
</dbReference>
<protein>
    <submittedName>
        <fullName evidence="1">Uncharacterized protein</fullName>
    </submittedName>
</protein>